<evidence type="ECO:0000313" key="7">
    <source>
        <dbReference type="RefSeq" id="XP_025721718.1"/>
    </source>
</evidence>
<dbReference type="Gene3D" id="2.60.40.10">
    <property type="entry name" value="Immunoglobulins"/>
    <property type="match status" value="1"/>
</dbReference>
<evidence type="ECO:0000256" key="1">
    <source>
        <dbReference type="ARBA" id="ARBA00022859"/>
    </source>
</evidence>
<evidence type="ECO:0000256" key="3">
    <source>
        <dbReference type="SAM" id="MobiDB-lite"/>
    </source>
</evidence>
<evidence type="ECO:0000256" key="2">
    <source>
        <dbReference type="ARBA" id="ARBA00043265"/>
    </source>
</evidence>
<keyword evidence="6" id="KW-1185">Reference proteome</keyword>
<dbReference type="SMART" id="SM00406">
    <property type="entry name" value="IGv"/>
    <property type="match status" value="1"/>
</dbReference>
<dbReference type="PANTHER" id="PTHR23267">
    <property type="entry name" value="IMMUNOGLOBULIN LIGHT CHAIN"/>
    <property type="match status" value="1"/>
</dbReference>
<dbReference type="InterPro" id="IPR013106">
    <property type="entry name" value="Ig_V-set"/>
</dbReference>
<dbReference type="AlphaFoldDB" id="A0A3Q7NJU3"/>
<dbReference type="GO" id="GO:0019814">
    <property type="term" value="C:immunoglobulin complex"/>
    <property type="evidence" value="ECO:0007669"/>
    <property type="project" value="UniProtKB-KW"/>
</dbReference>
<dbReference type="PROSITE" id="PS50835">
    <property type="entry name" value="IG_LIKE"/>
    <property type="match status" value="1"/>
</dbReference>
<name>A0A3Q7NJU3_CALUR</name>
<keyword evidence="1" id="KW-0391">Immunity</keyword>
<protein>
    <submittedName>
        <fullName evidence="7">Uncharacterized protein LOC112818839</fullName>
    </submittedName>
</protein>
<dbReference type="InterPro" id="IPR036179">
    <property type="entry name" value="Ig-like_dom_sf"/>
</dbReference>
<dbReference type="InterPro" id="IPR050150">
    <property type="entry name" value="IgV_Light_Chain"/>
</dbReference>
<keyword evidence="4" id="KW-0732">Signal</keyword>
<proteinExistence type="predicted"/>
<evidence type="ECO:0000256" key="4">
    <source>
        <dbReference type="SAM" id="SignalP"/>
    </source>
</evidence>
<feature type="region of interest" description="Disordered" evidence="3">
    <location>
        <begin position="169"/>
        <end position="193"/>
    </location>
</feature>
<dbReference type="Pfam" id="PF07686">
    <property type="entry name" value="V-set"/>
    <property type="match status" value="1"/>
</dbReference>
<keyword evidence="2" id="KW-1280">Immunoglobulin</keyword>
<dbReference type="RefSeq" id="XP_025721718.1">
    <property type="nucleotide sequence ID" value="XM_025865933.1"/>
</dbReference>
<dbReference type="GO" id="GO:0005886">
    <property type="term" value="C:plasma membrane"/>
    <property type="evidence" value="ECO:0007669"/>
    <property type="project" value="UniProtKB-ARBA"/>
</dbReference>
<dbReference type="SMART" id="SM00409">
    <property type="entry name" value="IG"/>
    <property type="match status" value="1"/>
</dbReference>
<gene>
    <name evidence="7" type="primary">LOC112818839</name>
</gene>
<organism evidence="6 7">
    <name type="scientific">Callorhinus ursinus</name>
    <name type="common">Northern fur seal</name>
    <dbReference type="NCBI Taxonomy" id="34884"/>
    <lineage>
        <taxon>Eukaryota</taxon>
        <taxon>Metazoa</taxon>
        <taxon>Chordata</taxon>
        <taxon>Craniata</taxon>
        <taxon>Vertebrata</taxon>
        <taxon>Euteleostomi</taxon>
        <taxon>Mammalia</taxon>
        <taxon>Eutheria</taxon>
        <taxon>Laurasiatheria</taxon>
        <taxon>Carnivora</taxon>
        <taxon>Caniformia</taxon>
        <taxon>Pinnipedia</taxon>
        <taxon>Otariidae</taxon>
        <taxon>Callorhinus</taxon>
    </lineage>
</organism>
<feature type="signal peptide" evidence="4">
    <location>
        <begin position="1"/>
        <end position="20"/>
    </location>
</feature>
<dbReference type="InterPro" id="IPR007110">
    <property type="entry name" value="Ig-like_dom"/>
</dbReference>
<sequence length="264" mass="28656">MRFPAQLLGLLMLWFPGSSGEIVMTQTPLSLPVTPGEPVSISCRASQSLLHSNGNTCLYWFRQKPGQSPQSLIYLVSNRYTGVPDRFSGSGSGTDFTLRISRVEADDVGVYYCGQYLQSLRTVVHARTQTSLPGASSCPREWLLWGITGEPLSLCQRKELEDPGAQLAAGRQAPHVKAPTAARPGMAEAAGESRGSCPVRNRLWRMQELLRAPPNPPCRARVCQINAARLVSRAFPHSDPGPVLPPEHALLALSPLSSGKTLVF</sequence>
<feature type="domain" description="Ig-like" evidence="5">
    <location>
        <begin position="16"/>
        <end position="113"/>
    </location>
</feature>
<evidence type="ECO:0000259" key="5">
    <source>
        <dbReference type="PROSITE" id="PS50835"/>
    </source>
</evidence>
<dbReference type="GO" id="GO:0002376">
    <property type="term" value="P:immune system process"/>
    <property type="evidence" value="ECO:0007669"/>
    <property type="project" value="UniProtKB-KW"/>
</dbReference>
<dbReference type="Proteomes" id="UP000286641">
    <property type="component" value="Unplaced"/>
</dbReference>
<dbReference type="InParanoid" id="A0A3Q7NJU3"/>
<feature type="chain" id="PRO_5018686572" evidence="4">
    <location>
        <begin position="21"/>
        <end position="264"/>
    </location>
</feature>
<accession>A0A3Q7NJU3</accession>
<dbReference type="GO" id="GO:0005576">
    <property type="term" value="C:extracellular region"/>
    <property type="evidence" value="ECO:0007669"/>
    <property type="project" value="UniProtKB-ARBA"/>
</dbReference>
<reference evidence="7" key="2">
    <citation type="submission" date="2025-08" db="UniProtKB">
        <authorList>
            <consortium name="RefSeq"/>
        </authorList>
    </citation>
    <scope>IDENTIFICATION</scope>
    <source>
        <tissue evidence="7">Blood</tissue>
    </source>
</reference>
<dbReference type="InterPro" id="IPR003599">
    <property type="entry name" value="Ig_sub"/>
</dbReference>
<reference key="1">
    <citation type="submission" date="2019-01" db="UniProtKB">
        <authorList>
            <consortium name="RefSeq"/>
        </authorList>
    </citation>
    <scope>IDENTIFICATION</scope>
</reference>
<dbReference type="InterPro" id="IPR013783">
    <property type="entry name" value="Ig-like_fold"/>
</dbReference>
<keyword evidence="2" id="KW-1064">Adaptive immunity</keyword>
<dbReference type="FunFam" id="2.60.40.10:FF:000365">
    <property type="entry name" value="If kappa light chain"/>
    <property type="match status" value="1"/>
</dbReference>
<dbReference type="SUPFAM" id="SSF48726">
    <property type="entry name" value="Immunoglobulin"/>
    <property type="match status" value="1"/>
</dbReference>
<evidence type="ECO:0000313" key="6">
    <source>
        <dbReference type="Proteomes" id="UP000286641"/>
    </source>
</evidence>